<dbReference type="Pfam" id="PF25967">
    <property type="entry name" value="RND-MFP_C"/>
    <property type="match status" value="1"/>
</dbReference>
<dbReference type="GO" id="GO:0030313">
    <property type="term" value="C:cell envelope"/>
    <property type="evidence" value="ECO:0007669"/>
    <property type="project" value="UniProtKB-SubCell"/>
</dbReference>
<dbReference type="Proteomes" id="UP000229730">
    <property type="component" value="Unassembled WGS sequence"/>
</dbReference>
<evidence type="ECO:0000313" key="6">
    <source>
        <dbReference type="Proteomes" id="UP000229730"/>
    </source>
</evidence>
<dbReference type="SUPFAM" id="SSF111369">
    <property type="entry name" value="HlyD-like secretion proteins"/>
    <property type="match status" value="2"/>
</dbReference>
<dbReference type="Gene3D" id="2.40.420.20">
    <property type="match status" value="1"/>
</dbReference>
<dbReference type="AlphaFoldDB" id="A0A2G4YQP3"/>
<keyword evidence="3" id="KW-0175">Coiled coil</keyword>
<dbReference type="GO" id="GO:0016020">
    <property type="term" value="C:membrane"/>
    <property type="evidence" value="ECO:0007669"/>
    <property type="project" value="InterPro"/>
</dbReference>
<comment type="similarity">
    <text evidence="2">Belongs to the membrane fusion protein (MFP) (TC 8.A.1) family.</text>
</comment>
<feature type="domain" description="Multidrug resistance protein MdtA-like C-terminal permuted SH3" evidence="4">
    <location>
        <begin position="330"/>
        <end position="387"/>
    </location>
</feature>
<dbReference type="Gene3D" id="1.10.287.470">
    <property type="entry name" value="Helix hairpin bin"/>
    <property type="match status" value="1"/>
</dbReference>
<evidence type="ECO:0000256" key="3">
    <source>
        <dbReference type="ARBA" id="ARBA00023054"/>
    </source>
</evidence>
<dbReference type="InParanoid" id="A0A2G4YQP3"/>
<dbReference type="Gene3D" id="2.40.30.170">
    <property type="match status" value="1"/>
</dbReference>
<dbReference type="InterPro" id="IPR058627">
    <property type="entry name" value="MdtA-like_C"/>
</dbReference>
<dbReference type="OrthoDB" id="1957187at2"/>
<name>A0A2G4YQP3_9PROT</name>
<dbReference type="GO" id="GO:0022857">
    <property type="term" value="F:transmembrane transporter activity"/>
    <property type="evidence" value="ECO:0007669"/>
    <property type="project" value="InterPro"/>
</dbReference>
<evidence type="ECO:0000256" key="1">
    <source>
        <dbReference type="ARBA" id="ARBA00004196"/>
    </source>
</evidence>
<comment type="caution">
    <text evidence="5">The sequence shown here is derived from an EMBL/GenBank/DDBJ whole genome shotgun (WGS) entry which is preliminary data.</text>
</comment>
<dbReference type="Gene3D" id="2.40.50.100">
    <property type="match status" value="1"/>
</dbReference>
<dbReference type="NCBIfam" id="TIGR01730">
    <property type="entry name" value="RND_mfp"/>
    <property type="match status" value="1"/>
</dbReference>
<dbReference type="EMBL" id="PDEM01000024">
    <property type="protein sequence ID" value="PHZ84638.1"/>
    <property type="molecule type" value="Genomic_DNA"/>
</dbReference>
<dbReference type="InterPro" id="IPR050465">
    <property type="entry name" value="UPF0194_transport"/>
</dbReference>
<dbReference type="PANTHER" id="PTHR32347:SF23">
    <property type="entry name" value="BLL5650 PROTEIN"/>
    <property type="match status" value="1"/>
</dbReference>
<evidence type="ECO:0000256" key="2">
    <source>
        <dbReference type="ARBA" id="ARBA00009477"/>
    </source>
</evidence>
<organism evidence="5 6">
    <name type="scientific">Paremcibacter congregatus</name>
    <dbReference type="NCBI Taxonomy" id="2043170"/>
    <lineage>
        <taxon>Bacteria</taxon>
        <taxon>Pseudomonadati</taxon>
        <taxon>Pseudomonadota</taxon>
        <taxon>Alphaproteobacteria</taxon>
        <taxon>Emcibacterales</taxon>
        <taxon>Emcibacteraceae</taxon>
        <taxon>Paremcibacter</taxon>
    </lineage>
</organism>
<comment type="subcellular location">
    <subcellularLocation>
        <location evidence="1">Cell envelope</location>
    </subcellularLocation>
</comment>
<reference evidence="5 6" key="1">
    <citation type="submission" date="2017-10" db="EMBL/GenBank/DDBJ databases">
        <title>Frigbacter circumglobatus gen. nov. sp. nov., isolated from sediment cultured in situ.</title>
        <authorList>
            <person name="Zhao Z."/>
        </authorList>
    </citation>
    <scope>NUCLEOTIDE SEQUENCE [LARGE SCALE GENOMIC DNA]</scope>
    <source>
        <strain evidence="5 6">ZYL</strain>
    </source>
</reference>
<gene>
    <name evidence="5" type="ORF">CRD36_11465</name>
</gene>
<dbReference type="InterPro" id="IPR006143">
    <property type="entry name" value="RND_pump_MFP"/>
</dbReference>
<accession>A0A2G4YQP3</accession>
<keyword evidence="6" id="KW-1185">Reference proteome</keyword>
<evidence type="ECO:0000313" key="5">
    <source>
        <dbReference type="EMBL" id="PHZ84638.1"/>
    </source>
</evidence>
<evidence type="ECO:0000259" key="4">
    <source>
        <dbReference type="Pfam" id="PF25967"/>
    </source>
</evidence>
<protein>
    <recommendedName>
        <fullName evidence="4">Multidrug resistance protein MdtA-like C-terminal permuted SH3 domain-containing protein</fullName>
    </recommendedName>
</protein>
<dbReference type="PANTHER" id="PTHR32347">
    <property type="entry name" value="EFFLUX SYSTEM COMPONENT YKNX-RELATED"/>
    <property type="match status" value="1"/>
</dbReference>
<proteinExistence type="inferred from homology"/>
<sequence>MQLIVAGVIILAALYYFMAPEQGRVFRLDGGRVIVAEVEKGAFEDFIPVRGRVQPARTVFLDTIEGGRVEKIYIEDGAAVVAGQPLVELSNTALQLDVISREAQVTEQLNDLRTIELSLEQNRLSHKRNLIDIDYQIIRLTRLVERRTALSKRGNVSIAELENAQDELAYYEKRRQITIESQRSDEKMQKQQMKQLSASTIQLERNLIFARKNLENLLVKAPVDGRLTALDAEIGQSVGRGERLGQIDDPDSFKINAQIDEFYLARVDVGQQALVTISGDEYAMRIKKTYPQVRNGQFEVDMTFTGATPPDIRRGQTIQTKLFLGDTNKAVVIPNGSFYADTGGAWIFVVSADGNKAVRRPIQLGRRNSKMIEVIDGLEPGEKVIISPYTNYLDMDRLDLTGAN</sequence>